<protein>
    <recommendedName>
        <fullName evidence="3">Lipoprotein</fullName>
    </recommendedName>
</protein>
<proteinExistence type="predicted"/>
<dbReference type="OrthoDB" id="7066343at2"/>
<sequence length="103" mass="11760">MRHAPLIMATALIGGCSIFQSQELPLSEEQDCKWAQTRGVAELVRLEDNKALMNFFPGEHHFQTPKENDWEKGDEFKVLLEIPSRTECGQPRVQEIHPLTVTD</sequence>
<dbReference type="PROSITE" id="PS51257">
    <property type="entry name" value="PROKAR_LIPOPROTEIN"/>
    <property type="match status" value="1"/>
</dbReference>
<dbReference type="AlphaFoldDB" id="A0A2A2FC65"/>
<reference evidence="1 2" key="1">
    <citation type="submission" date="2017-08" db="EMBL/GenBank/DDBJ databases">
        <title>Halovibrio sewagensis sp. nov., isolated from wastewater of high salinity.</title>
        <authorList>
            <person name="Dong X."/>
            <person name="Zhang G."/>
        </authorList>
    </citation>
    <scope>NUCLEOTIDE SEQUENCE [LARGE SCALE GENOMIC DNA]</scope>
    <source>
        <strain evidence="1 2">YL5-2</strain>
    </source>
</reference>
<dbReference type="RefSeq" id="WP_095616371.1">
    <property type="nucleotide sequence ID" value="NZ_NSKD01000001.1"/>
</dbReference>
<dbReference type="Proteomes" id="UP000218896">
    <property type="component" value="Unassembled WGS sequence"/>
</dbReference>
<name>A0A2A2FC65_9GAMM</name>
<dbReference type="EMBL" id="NSKD01000001">
    <property type="protein sequence ID" value="PAU82277.1"/>
    <property type="molecule type" value="Genomic_DNA"/>
</dbReference>
<evidence type="ECO:0008006" key="3">
    <source>
        <dbReference type="Google" id="ProtNLM"/>
    </source>
</evidence>
<organism evidence="1 2">
    <name type="scientific">Halovibrio salipaludis</name>
    <dbReference type="NCBI Taxonomy" id="2032626"/>
    <lineage>
        <taxon>Bacteria</taxon>
        <taxon>Pseudomonadati</taxon>
        <taxon>Pseudomonadota</taxon>
        <taxon>Gammaproteobacteria</taxon>
        <taxon>Oceanospirillales</taxon>
        <taxon>Halomonadaceae</taxon>
        <taxon>Halovibrio</taxon>
    </lineage>
</organism>
<keyword evidence="2" id="KW-1185">Reference proteome</keyword>
<evidence type="ECO:0000313" key="1">
    <source>
        <dbReference type="EMBL" id="PAU82277.1"/>
    </source>
</evidence>
<evidence type="ECO:0000313" key="2">
    <source>
        <dbReference type="Proteomes" id="UP000218896"/>
    </source>
</evidence>
<comment type="caution">
    <text evidence="1">The sequence shown here is derived from an EMBL/GenBank/DDBJ whole genome shotgun (WGS) entry which is preliminary data.</text>
</comment>
<gene>
    <name evidence="1" type="ORF">CK501_03785</name>
</gene>
<accession>A0A2A2FC65</accession>